<dbReference type="EMBL" id="BMAV01024646">
    <property type="protein sequence ID" value="GFS34958.1"/>
    <property type="molecule type" value="Genomic_DNA"/>
</dbReference>
<reference evidence="1" key="1">
    <citation type="submission" date="2020-08" db="EMBL/GenBank/DDBJ databases">
        <title>Multicomponent nature underlies the extraordinary mechanical properties of spider dragline silk.</title>
        <authorList>
            <person name="Kono N."/>
            <person name="Nakamura H."/>
            <person name="Mori M."/>
            <person name="Yoshida Y."/>
            <person name="Ohtoshi R."/>
            <person name="Malay A.D."/>
            <person name="Moran D.A.P."/>
            <person name="Tomita M."/>
            <person name="Numata K."/>
            <person name="Arakawa K."/>
        </authorList>
    </citation>
    <scope>NUCLEOTIDE SEQUENCE</scope>
</reference>
<sequence>MGMPSRPGDCTGNPSRRKTFERLHRRLRETGLFVSEMHDTERTRSTRTLELENHVLREFQELPEKSTWTVFATANVNHMTVWRVLGAEGLRPYHAQRVHALKATDH</sequence>
<dbReference type="OrthoDB" id="10398638at2759"/>
<evidence type="ECO:0008006" key="3">
    <source>
        <dbReference type="Google" id="ProtNLM"/>
    </source>
</evidence>
<evidence type="ECO:0000313" key="1">
    <source>
        <dbReference type="EMBL" id="GFS34958.1"/>
    </source>
</evidence>
<gene>
    <name evidence="1" type="ORF">TNIN_94071</name>
</gene>
<organism evidence="1 2">
    <name type="scientific">Trichonephila inaurata madagascariensis</name>
    <dbReference type="NCBI Taxonomy" id="2747483"/>
    <lineage>
        <taxon>Eukaryota</taxon>
        <taxon>Metazoa</taxon>
        <taxon>Ecdysozoa</taxon>
        <taxon>Arthropoda</taxon>
        <taxon>Chelicerata</taxon>
        <taxon>Arachnida</taxon>
        <taxon>Araneae</taxon>
        <taxon>Araneomorphae</taxon>
        <taxon>Entelegynae</taxon>
        <taxon>Araneoidea</taxon>
        <taxon>Nephilidae</taxon>
        <taxon>Trichonephila</taxon>
        <taxon>Trichonephila inaurata</taxon>
    </lineage>
</organism>
<accession>A0A8X6JT26</accession>
<dbReference type="AlphaFoldDB" id="A0A8X6JT26"/>
<dbReference type="PANTHER" id="PTHR47326">
    <property type="entry name" value="TRANSPOSABLE ELEMENT TC3 TRANSPOSASE-LIKE PROTEIN"/>
    <property type="match status" value="1"/>
</dbReference>
<dbReference type="PANTHER" id="PTHR47326:SF1">
    <property type="entry name" value="HTH PSQ-TYPE DOMAIN-CONTAINING PROTEIN"/>
    <property type="match status" value="1"/>
</dbReference>
<keyword evidence="2" id="KW-1185">Reference proteome</keyword>
<evidence type="ECO:0000313" key="2">
    <source>
        <dbReference type="Proteomes" id="UP000886998"/>
    </source>
</evidence>
<name>A0A8X6JT26_9ARAC</name>
<proteinExistence type="predicted"/>
<comment type="caution">
    <text evidence="1">The sequence shown here is derived from an EMBL/GenBank/DDBJ whole genome shotgun (WGS) entry which is preliminary data.</text>
</comment>
<protein>
    <recommendedName>
        <fullName evidence="3">Transposase</fullName>
    </recommendedName>
</protein>
<dbReference type="Proteomes" id="UP000886998">
    <property type="component" value="Unassembled WGS sequence"/>
</dbReference>